<protein>
    <submittedName>
        <fullName evidence="8">NADH peroxidase</fullName>
        <ecNumber evidence="8">1.11.1.1</ecNumber>
    </submittedName>
</protein>
<dbReference type="InterPro" id="IPR016156">
    <property type="entry name" value="FAD/NAD-linked_Rdtase_dimer_sf"/>
</dbReference>
<dbReference type="OrthoDB" id="9802028at2"/>
<keyword evidence="6" id="KW-0676">Redox-active center</keyword>
<name>A0A1Q2HSI5_9BACT</name>
<dbReference type="PANTHER" id="PTHR43429:SF1">
    <property type="entry name" value="NAD(P)H SULFUR OXIDOREDUCTASE (COA-DEPENDENT)"/>
    <property type="match status" value="1"/>
</dbReference>
<sequence>MGKGMKVVVIGAVAAGPKVASKIIRQMPDAEVTCVEKGRFLSYAGCGLPYYVSGVVEDQAELMSTPVGVVRDPVFFRNVKNVHVLEQTEAVSIDRSGKKVYAKDIRTGNEISLDYDKLVLATGASPFIPPIEGTKLKNVFTLHGVDDAEGIKAMLAEHKARDAVIIGGGLIGVEITESLVHTGCRVTMVEMMPQILTMLDWEMAKLVEQHMEAKGVKVLTSTKVEKVDGKSGVVEAVRTSNGKICTDMVIMAVGVRPNTKLAKDAGLELGVGGTIKVNQKMQTTDPDIYAAGDCVEMENLITKDKCYVPLGSTANKQGRVAANNISGRKDSFPGILGSAVCKVFDFCVARTGLSEEQAANAGFDVETVLSPSPDKAHFMPEAKMLMLKLVADKKSGRLLGLQAIGPGAGDKRVDAAAAAISAGMTMEQISNLDLCYAPPFSPAMDNLITAANVMRNKLEGDMEGISPRELKDKMDSGEDLFLLDVRSEGEFNEVRIPGAVNIPLGMLRKRLDEVPEDKNTQIVVFCKISLRGYEAGLILENAGWKDIKVLDGGVVMWPFEKITP</sequence>
<evidence type="ECO:0000256" key="3">
    <source>
        <dbReference type="ARBA" id="ARBA00022630"/>
    </source>
</evidence>
<evidence type="ECO:0000256" key="2">
    <source>
        <dbReference type="ARBA" id="ARBA00009130"/>
    </source>
</evidence>
<dbReference type="SMART" id="SM00450">
    <property type="entry name" value="RHOD"/>
    <property type="match status" value="1"/>
</dbReference>
<keyword evidence="4" id="KW-0274">FAD</keyword>
<dbReference type="InterPro" id="IPR036873">
    <property type="entry name" value="Rhodanese-like_dom_sf"/>
</dbReference>
<reference evidence="9" key="1">
    <citation type="submission" date="2017-02" db="EMBL/GenBank/DDBJ databases">
        <title>Comparative genomics and description of representatives of a novel lineage of planctomycetes thriving in anoxic sediments.</title>
        <authorList>
            <person name="Spring S."/>
            <person name="Bunk B."/>
            <person name="Sproer C."/>
            <person name="Klenk H.-P."/>
        </authorList>
    </citation>
    <scope>NUCLEOTIDE SEQUENCE [LARGE SCALE GENOMIC DNA]</scope>
    <source>
        <strain evidence="9">L21-RPul-D3</strain>
    </source>
</reference>
<dbReference type="InterPro" id="IPR036188">
    <property type="entry name" value="FAD/NAD-bd_sf"/>
</dbReference>
<dbReference type="CDD" id="cd00158">
    <property type="entry name" value="RHOD"/>
    <property type="match status" value="1"/>
</dbReference>
<dbReference type="EC" id="1.11.1.1" evidence="8"/>
<organism evidence="8 9">
    <name type="scientific">Sedimentisphaera cyanobacteriorum</name>
    <dbReference type="NCBI Taxonomy" id="1940790"/>
    <lineage>
        <taxon>Bacteria</taxon>
        <taxon>Pseudomonadati</taxon>
        <taxon>Planctomycetota</taxon>
        <taxon>Phycisphaerae</taxon>
        <taxon>Sedimentisphaerales</taxon>
        <taxon>Sedimentisphaeraceae</taxon>
        <taxon>Sedimentisphaera</taxon>
    </lineage>
</organism>
<keyword evidence="9" id="KW-1185">Reference proteome</keyword>
<evidence type="ECO:0000313" key="9">
    <source>
        <dbReference type="Proteomes" id="UP000188273"/>
    </source>
</evidence>
<dbReference type="PRINTS" id="PR00411">
    <property type="entry name" value="PNDRDTASEI"/>
</dbReference>
<keyword evidence="5 8" id="KW-0560">Oxidoreductase</keyword>
<dbReference type="RefSeq" id="WP_077541254.1">
    <property type="nucleotide sequence ID" value="NZ_CP019633.1"/>
</dbReference>
<dbReference type="Gene3D" id="3.50.50.60">
    <property type="entry name" value="FAD/NAD(P)-binding domain"/>
    <property type="match status" value="2"/>
</dbReference>
<dbReference type="Gene3D" id="3.40.250.10">
    <property type="entry name" value="Rhodanese-like domain"/>
    <property type="match status" value="1"/>
</dbReference>
<evidence type="ECO:0000259" key="7">
    <source>
        <dbReference type="PROSITE" id="PS50206"/>
    </source>
</evidence>
<dbReference type="SUPFAM" id="SSF52821">
    <property type="entry name" value="Rhodanese/Cell cycle control phosphatase"/>
    <property type="match status" value="1"/>
</dbReference>
<dbReference type="PRINTS" id="PR00368">
    <property type="entry name" value="FADPNR"/>
</dbReference>
<dbReference type="InterPro" id="IPR001763">
    <property type="entry name" value="Rhodanese-like_dom"/>
</dbReference>
<dbReference type="InterPro" id="IPR023753">
    <property type="entry name" value="FAD/NAD-binding_dom"/>
</dbReference>
<keyword evidence="3" id="KW-0285">Flavoprotein</keyword>
<dbReference type="STRING" id="1940790.L21SP3_02062"/>
<feature type="domain" description="Rhodanese" evidence="7">
    <location>
        <begin position="476"/>
        <end position="563"/>
    </location>
</feature>
<dbReference type="InterPro" id="IPR004099">
    <property type="entry name" value="Pyr_nucl-diS_OxRdtase_dimer"/>
</dbReference>
<accession>A0A1Q2HSI5</accession>
<dbReference type="Pfam" id="PF00581">
    <property type="entry name" value="Rhodanese"/>
    <property type="match status" value="1"/>
</dbReference>
<dbReference type="EMBL" id="CP019633">
    <property type="protein sequence ID" value="AQQ10234.1"/>
    <property type="molecule type" value="Genomic_DNA"/>
</dbReference>
<dbReference type="Proteomes" id="UP000188273">
    <property type="component" value="Chromosome"/>
</dbReference>
<comment type="cofactor">
    <cofactor evidence="1">
        <name>FAD</name>
        <dbReference type="ChEBI" id="CHEBI:57692"/>
    </cofactor>
</comment>
<dbReference type="InterPro" id="IPR050260">
    <property type="entry name" value="FAD-bd_OxRdtase"/>
</dbReference>
<evidence type="ECO:0000256" key="6">
    <source>
        <dbReference type="ARBA" id="ARBA00023284"/>
    </source>
</evidence>
<evidence type="ECO:0000256" key="1">
    <source>
        <dbReference type="ARBA" id="ARBA00001974"/>
    </source>
</evidence>
<evidence type="ECO:0000313" key="8">
    <source>
        <dbReference type="EMBL" id="AQQ10234.1"/>
    </source>
</evidence>
<dbReference type="SUPFAM" id="SSF51905">
    <property type="entry name" value="FAD/NAD(P)-binding domain"/>
    <property type="match status" value="1"/>
</dbReference>
<gene>
    <name evidence="8" type="primary">npr</name>
    <name evidence="8" type="ORF">L21SP3_02062</name>
</gene>
<dbReference type="Pfam" id="PF07992">
    <property type="entry name" value="Pyr_redox_2"/>
    <property type="match status" value="1"/>
</dbReference>
<dbReference type="PANTHER" id="PTHR43429">
    <property type="entry name" value="PYRIDINE NUCLEOTIDE-DISULFIDE OXIDOREDUCTASE DOMAIN-CONTAINING"/>
    <property type="match status" value="1"/>
</dbReference>
<dbReference type="GO" id="GO:0016692">
    <property type="term" value="F:NADH peroxidase activity"/>
    <property type="evidence" value="ECO:0007669"/>
    <property type="project" value="UniProtKB-EC"/>
</dbReference>
<keyword evidence="8" id="KW-0575">Peroxidase</keyword>
<evidence type="ECO:0000256" key="5">
    <source>
        <dbReference type="ARBA" id="ARBA00023002"/>
    </source>
</evidence>
<dbReference type="KEGG" id="pbu:L21SP3_02062"/>
<dbReference type="AlphaFoldDB" id="A0A1Q2HSI5"/>
<comment type="similarity">
    <text evidence="2">Belongs to the class-III pyridine nucleotide-disulfide oxidoreductase family.</text>
</comment>
<dbReference type="PROSITE" id="PS50206">
    <property type="entry name" value="RHODANESE_3"/>
    <property type="match status" value="1"/>
</dbReference>
<dbReference type="SUPFAM" id="SSF55424">
    <property type="entry name" value="FAD/NAD-linked reductases, dimerisation (C-terminal) domain"/>
    <property type="match status" value="1"/>
</dbReference>
<evidence type="ECO:0000256" key="4">
    <source>
        <dbReference type="ARBA" id="ARBA00022827"/>
    </source>
</evidence>
<proteinExistence type="inferred from homology"/>
<dbReference type="Pfam" id="PF02852">
    <property type="entry name" value="Pyr_redox_dim"/>
    <property type="match status" value="1"/>
</dbReference>